<protein>
    <submittedName>
        <fullName evidence="1">Uncharacterized protein</fullName>
    </submittedName>
</protein>
<organism evidence="1 2">
    <name type="scientific">Nostoc sphaeroides CCNUC1</name>
    <dbReference type="NCBI Taxonomy" id="2653204"/>
    <lineage>
        <taxon>Bacteria</taxon>
        <taxon>Bacillati</taxon>
        <taxon>Cyanobacteriota</taxon>
        <taxon>Cyanophyceae</taxon>
        <taxon>Nostocales</taxon>
        <taxon>Nostocaceae</taxon>
        <taxon>Nostoc</taxon>
    </lineage>
</organism>
<dbReference type="AlphaFoldDB" id="A0A5P8VZW8"/>
<dbReference type="EMBL" id="CP045226">
    <property type="protein sequence ID" value="QFS46005.1"/>
    <property type="molecule type" value="Genomic_DNA"/>
</dbReference>
<gene>
    <name evidence="1" type="ORF">GXM_03485</name>
</gene>
<evidence type="ECO:0000313" key="1">
    <source>
        <dbReference type="EMBL" id="QFS46005.1"/>
    </source>
</evidence>
<accession>A0A5P8VZW8</accession>
<reference evidence="1 2" key="1">
    <citation type="submission" date="2019-10" db="EMBL/GenBank/DDBJ databases">
        <title>Genomic and transcriptomic insights into the perfect genentic adaptation of a filamentous nitrogen-fixing cyanobacterium to rice fields.</title>
        <authorList>
            <person name="Chen Z."/>
        </authorList>
    </citation>
    <scope>NUCLEOTIDE SEQUENCE [LARGE SCALE GENOMIC DNA]</scope>
    <source>
        <strain evidence="1">CCNUC1</strain>
    </source>
</reference>
<evidence type="ECO:0000313" key="2">
    <source>
        <dbReference type="Proteomes" id="UP000326678"/>
    </source>
</evidence>
<dbReference type="Proteomes" id="UP000326678">
    <property type="component" value="Chromosome Gxm1"/>
</dbReference>
<sequence length="48" mass="5489">MGNTKVQPNLQIFKTYAVLLGVGFQPTKRIQGFFRLTSGEVLNMKLFR</sequence>
<proteinExistence type="predicted"/>
<keyword evidence="2" id="KW-1185">Reference proteome</keyword>
<name>A0A5P8VZW8_9NOSO</name>
<dbReference type="KEGG" id="nsh:GXM_03485"/>